<name>A0ABS4EJA0_9HYPH</name>
<evidence type="ECO:0000313" key="1">
    <source>
        <dbReference type="EMBL" id="MBP1858022.1"/>
    </source>
</evidence>
<organism evidence="1 2">
    <name type="scientific">Rhizobium herbae</name>
    <dbReference type="NCBI Taxonomy" id="508661"/>
    <lineage>
        <taxon>Bacteria</taxon>
        <taxon>Pseudomonadati</taxon>
        <taxon>Pseudomonadota</taxon>
        <taxon>Alphaproteobacteria</taxon>
        <taxon>Hyphomicrobiales</taxon>
        <taxon>Rhizobiaceae</taxon>
        <taxon>Rhizobium/Agrobacterium group</taxon>
        <taxon>Rhizobium</taxon>
    </lineage>
</organism>
<dbReference type="RefSeq" id="WP_209849941.1">
    <property type="nucleotide sequence ID" value="NZ_JAGGJV010000002.1"/>
</dbReference>
<sequence>MQTAELFTQPHNYAVVQLPERNYPGVVFQGDSLHCLLRDVMELQKLLKDGDLDELSASIEYLKNDLADIQKRYERVCHDRKIELPYVKSA</sequence>
<keyword evidence="2" id="KW-1185">Reference proteome</keyword>
<dbReference type="EMBL" id="JAGGJV010000002">
    <property type="protein sequence ID" value="MBP1858022.1"/>
    <property type="molecule type" value="Genomic_DNA"/>
</dbReference>
<dbReference type="Pfam" id="PF22281">
    <property type="entry name" value="DUF6959"/>
    <property type="match status" value="1"/>
</dbReference>
<gene>
    <name evidence="1" type="ORF">J2Z75_001518</name>
</gene>
<dbReference type="InterPro" id="IPR053801">
    <property type="entry name" value="DUF6959"/>
</dbReference>
<evidence type="ECO:0000313" key="2">
    <source>
        <dbReference type="Proteomes" id="UP000823786"/>
    </source>
</evidence>
<dbReference type="Proteomes" id="UP000823786">
    <property type="component" value="Unassembled WGS sequence"/>
</dbReference>
<accession>A0ABS4EJA0</accession>
<proteinExistence type="predicted"/>
<reference evidence="1 2" key="1">
    <citation type="submission" date="2021-03" db="EMBL/GenBank/DDBJ databases">
        <title>Genomic Encyclopedia of Type Strains, Phase IV (KMG-IV): sequencing the most valuable type-strain genomes for metagenomic binning, comparative biology and taxonomic classification.</title>
        <authorList>
            <person name="Goeker M."/>
        </authorList>
    </citation>
    <scope>NUCLEOTIDE SEQUENCE [LARGE SCALE GENOMIC DNA]</scope>
    <source>
        <strain evidence="1 2">DSM 26427</strain>
    </source>
</reference>
<protein>
    <submittedName>
        <fullName evidence="1">Uncharacterized protein</fullName>
    </submittedName>
</protein>
<comment type="caution">
    <text evidence="1">The sequence shown here is derived from an EMBL/GenBank/DDBJ whole genome shotgun (WGS) entry which is preliminary data.</text>
</comment>